<name>A0A9X2MP23_9FIRM</name>
<dbReference type="InterPro" id="IPR011089">
    <property type="entry name" value="GmrSD_C"/>
</dbReference>
<evidence type="ECO:0000313" key="3">
    <source>
        <dbReference type="EMBL" id="MCR2044556.1"/>
    </source>
</evidence>
<evidence type="ECO:0000259" key="2">
    <source>
        <dbReference type="Pfam" id="PF07510"/>
    </source>
</evidence>
<keyword evidence="3" id="KW-0540">Nuclease</keyword>
<dbReference type="InterPro" id="IPR004919">
    <property type="entry name" value="GmrSD_N"/>
</dbReference>
<dbReference type="GO" id="GO:0004519">
    <property type="term" value="F:endonuclease activity"/>
    <property type="evidence" value="ECO:0007669"/>
    <property type="project" value="UniProtKB-KW"/>
</dbReference>
<evidence type="ECO:0000259" key="1">
    <source>
        <dbReference type="Pfam" id="PF03235"/>
    </source>
</evidence>
<dbReference type="PANTHER" id="PTHR35149">
    <property type="entry name" value="SLL5132 PROTEIN"/>
    <property type="match status" value="1"/>
</dbReference>
<sequence>MQANPIKLLRLLGDNDTVFKIPVYQRNYEWNKEQVKQFFYDIEKIAESKFEKTHFMGTIVYVQKEIENLMTERILIDGQQRITTSILLLKAIVDYIKEDETIELNYESIYEKYLINKHASEKSRLKLNPVEKDMYAYIELMDDNRTESKIYENYNILKELLNKSDHSVENIYKAMMNINIVYISLDREENPQVIFESLNSTGLSLTQADLIRNFILMGLNYEEQTKLYKKYWIKIEEILPNNIISDYVRDFLTMKEGHAPNKSKVYDAFKNYYFEYNYNSEDILKELLIYARYYYNIRNSNTDFPEVNIHLESINSIRSTVTYPYLLEIFDDFYRDRLISESEFEDALKIIVSYIYRRNICNIPTNVLNKIFAVMPRETKKLRSKGLDYIDAIVDFLMSRTGSGIFPRDDEFKNNFLTGNMYSKSHGMSKLVLYKIEEYRHKEIVNIDDLSIEHILPQKLAAEWNIELGNQAFDIHRIYKDTIGNLTLTNYNSEMSNKSFQQKKYYYEKSNIMTTRNIAKYETWTEKDILDRGEKLFNIAKEVWKLPKDDYQNIGKERLIANEEYSIKDNVIVTGYTPKSIIFDGEKVSVNTWKAMFVQTCKYLYDLDSELFRSLLKKNNFKNILSYNKDKLRSPEEIKQGIYIQTNYSSKDILNYIIIFTEEFGISELVYFEVS</sequence>
<dbReference type="Proteomes" id="UP001142078">
    <property type="component" value="Unassembled WGS sequence"/>
</dbReference>
<organism evidence="3 4">
    <name type="scientific">Anaerosalibacter massiliensis</name>
    <dbReference type="NCBI Taxonomy" id="1347392"/>
    <lineage>
        <taxon>Bacteria</taxon>
        <taxon>Bacillati</taxon>
        <taxon>Bacillota</taxon>
        <taxon>Tissierellia</taxon>
        <taxon>Tissierellales</taxon>
        <taxon>Sporanaerobacteraceae</taxon>
        <taxon>Anaerosalibacter</taxon>
    </lineage>
</organism>
<keyword evidence="3" id="KW-0378">Hydrolase</keyword>
<dbReference type="RefSeq" id="WP_257490527.1">
    <property type="nucleotide sequence ID" value="NZ_JANJZL010000007.1"/>
</dbReference>
<dbReference type="EMBL" id="JANJZL010000007">
    <property type="protein sequence ID" value="MCR2044556.1"/>
    <property type="molecule type" value="Genomic_DNA"/>
</dbReference>
<feature type="domain" description="GmrSD restriction endonucleases C-terminal" evidence="2">
    <location>
        <begin position="406"/>
        <end position="538"/>
    </location>
</feature>
<dbReference type="PANTHER" id="PTHR35149:SF2">
    <property type="entry name" value="DUF262 DOMAIN-CONTAINING PROTEIN"/>
    <property type="match status" value="1"/>
</dbReference>
<dbReference type="Pfam" id="PF03235">
    <property type="entry name" value="GmrSD_N"/>
    <property type="match status" value="1"/>
</dbReference>
<comment type="caution">
    <text evidence="3">The sequence shown here is derived from an EMBL/GenBank/DDBJ whole genome shotgun (WGS) entry which is preliminary data.</text>
</comment>
<keyword evidence="3" id="KW-0255">Endonuclease</keyword>
<dbReference type="AlphaFoldDB" id="A0A9X2MP23"/>
<reference evidence="3" key="1">
    <citation type="submission" date="2022-07" db="EMBL/GenBank/DDBJ databases">
        <title>Enhanced cultured diversity of the mouse gut microbiota enables custom-made synthetic communities.</title>
        <authorList>
            <person name="Afrizal A."/>
        </authorList>
    </citation>
    <scope>NUCLEOTIDE SEQUENCE</scope>
    <source>
        <strain evidence="3">DSM 29482</strain>
    </source>
</reference>
<proteinExistence type="predicted"/>
<accession>A0A9X2MP23</accession>
<gene>
    <name evidence="3" type="ORF">NSA23_10580</name>
</gene>
<evidence type="ECO:0000313" key="4">
    <source>
        <dbReference type="Proteomes" id="UP001142078"/>
    </source>
</evidence>
<dbReference type="Pfam" id="PF07510">
    <property type="entry name" value="GmrSD_C"/>
    <property type="match status" value="1"/>
</dbReference>
<protein>
    <submittedName>
        <fullName evidence="3">DUF262 domain-containing HNH endonuclease family protein</fullName>
    </submittedName>
</protein>
<keyword evidence="4" id="KW-1185">Reference proteome</keyword>
<feature type="domain" description="GmrSD restriction endonucleases N-terminal" evidence="1">
    <location>
        <begin position="10"/>
        <end position="215"/>
    </location>
</feature>